<dbReference type="InterPro" id="IPR011014">
    <property type="entry name" value="MscS_channel_TM-2"/>
</dbReference>
<dbReference type="SUPFAM" id="SSF50182">
    <property type="entry name" value="Sm-like ribonucleoproteins"/>
    <property type="match status" value="1"/>
</dbReference>
<evidence type="ECO:0000256" key="7">
    <source>
        <dbReference type="SAM" id="Phobius"/>
    </source>
</evidence>
<dbReference type="InterPro" id="IPR045275">
    <property type="entry name" value="MscS_archaea/bacteria_type"/>
</dbReference>
<comment type="similarity">
    <text evidence="2">Belongs to the MscS (TC 1.A.23) family.</text>
</comment>
<feature type="domain" description="Mechanosensitive ion channel MscS C-terminal" evidence="9">
    <location>
        <begin position="221"/>
        <end position="302"/>
    </location>
</feature>
<dbReference type="Pfam" id="PF21088">
    <property type="entry name" value="MS_channel_1st"/>
    <property type="match status" value="1"/>
</dbReference>
<dbReference type="PATRIC" id="fig|467210.3.peg.307"/>
<accession>A0A133ZZL6</accession>
<dbReference type="GO" id="GO:0008381">
    <property type="term" value="F:mechanosensitive monoatomic ion channel activity"/>
    <property type="evidence" value="ECO:0007669"/>
    <property type="project" value="InterPro"/>
</dbReference>
<sequence length="326" mass="35570">MIFNIFKLCRAGICLTSVTDSGLPSISESDVAESVANDIQKLKPSVMMETLKKLYPFFLALAYDIVIVIITLLIASQVIRLLSNMLDKFLKRINIDIAVRRFLLSTLKVALYALVALGLAERIGISSASIVAILGSAGVAIGLAWQGSLSNFAGGMIILFSHPFSRGDYIITPKAEGIVDTIGIIYTVLLTPDNKRISIPNGALANDVITNVTANDIRRIDIKVGVSYNTDIRKAKKLIKEAFDENGLILKNNDIVSYVDDLASSAVMLGGMAWCKTGDYLTAKWAIVEEIKIKFDKNGIEIPYDQLEVHINESKGSTNQNKAELL</sequence>
<feature type="domain" description="Mechanosensitive ion channel transmembrane helices 2/3" evidence="10">
    <location>
        <begin position="107"/>
        <end position="146"/>
    </location>
</feature>
<evidence type="ECO:0000256" key="3">
    <source>
        <dbReference type="ARBA" id="ARBA00022475"/>
    </source>
</evidence>
<evidence type="ECO:0000259" key="10">
    <source>
        <dbReference type="Pfam" id="PF21088"/>
    </source>
</evidence>
<dbReference type="InterPro" id="IPR049278">
    <property type="entry name" value="MS_channel_C"/>
</dbReference>
<dbReference type="EMBL" id="LSDA01000010">
    <property type="protein sequence ID" value="KXB60861.1"/>
    <property type="molecule type" value="Genomic_DNA"/>
</dbReference>
<evidence type="ECO:0000313" key="11">
    <source>
        <dbReference type="EMBL" id="KXB60861.1"/>
    </source>
</evidence>
<evidence type="ECO:0000256" key="1">
    <source>
        <dbReference type="ARBA" id="ARBA00004651"/>
    </source>
</evidence>
<evidence type="ECO:0000256" key="4">
    <source>
        <dbReference type="ARBA" id="ARBA00022692"/>
    </source>
</evidence>
<feature type="transmembrane region" description="Helical" evidence="7">
    <location>
        <begin position="125"/>
        <end position="145"/>
    </location>
</feature>
<feature type="transmembrane region" description="Helical" evidence="7">
    <location>
        <begin position="54"/>
        <end position="82"/>
    </location>
</feature>
<protein>
    <submittedName>
        <fullName evidence="11">Transporter, small conductance mechanosensitive ion channel MscS family protein</fullName>
    </submittedName>
</protein>
<dbReference type="InterPro" id="IPR023408">
    <property type="entry name" value="MscS_beta-dom_sf"/>
</dbReference>
<dbReference type="RefSeq" id="WP_009446666.1">
    <property type="nucleotide sequence ID" value="NZ_KQ959775.1"/>
</dbReference>
<evidence type="ECO:0000256" key="5">
    <source>
        <dbReference type="ARBA" id="ARBA00022989"/>
    </source>
</evidence>
<dbReference type="PROSITE" id="PS01246">
    <property type="entry name" value="UPF0003"/>
    <property type="match status" value="1"/>
</dbReference>
<dbReference type="InterPro" id="IPR006686">
    <property type="entry name" value="MscS_channel_CS"/>
</dbReference>
<feature type="domain" description="Mechanosensitive ion channel MscS" evidence="8">
    <location>
        <begin position="148"/>
        <end position="213"/>
    </location>
</feature>
<dbReference type="STRING" id="467210.HMPREF1866_00312"/>
<dbReference type="Proteomes" id="UP000070394">
    <property type="component" value="Unassembled WGS sequence"/>
</dbReference>
<feature type="transmembrane region" description="Helical" evidence="7">
    <location>
        <begin position="102"/>
        <end position="119"/>
    </location>
</feature>
<gene>
    <name evidence="11" type="ORF">HMPREF1866_00312</name>
</gene>
<keyword evidence="5 7" id="KW-1133">Transmembrane helix</keyword>
<name>A0A133ZZL6_9FIRM</name>
<evidence type="ECO:0000259" key="9">
    <source>
        <dbReference type="Pfam" id="PF21082"/>
    </source>
</evidence>
<dbReference type="SUPFAM" id="SSF82861">
    <property type="entry name" value="Mechanosensitive channel protein MscS (YggB), transmembrane region"/>
    <property type="match status" value="1"/>
</dbReference>
<dbReference type="AlphaFoldDB" id="A0A133ZZL6"/>
<dbReference type="Pfam" id="PF00924">
    <property type="entry name" value="MS_channel_2nd"/>
    <property type="match status" value="1"/>
</dbReference>
<proteinExistence type="inferred from homology"/>
<evidence type="ECO:0000259" key="8">
    <source>
        <dbReference type="Pfam" id="PF00924"/>
    </source>
</evidence>
<keyword evidence="6 7" id="KW-0472">Membrane</keyword>
<dbReference type="Gene3D" id="3.30.70.100">
    <property type="match status" value="1"/>
</dbReference>
<keyword evidence="12" id="KW-1185">Reference proteome</keyword>
<reference evidence="12" key="1">
    <citation type="submission" date="2016-01" db="EMBL/GenBank/DDBJ databases">
        <authorList>
            <person name="Mitreva M."/>
            <person name="Pepin K.H."/>
            <person name="Mihindukulasuriya K.A."/>
            <person name="Fulton R."/>
            <person name="Fronick C."/>
            <person name="O'Laughlin M."/>
            <person name="Miner T."/>
            <person name="Herter B."/>
            <person name="Rosa B.A."/>
            <person name="Cordes M."/>
            <person name="Tomlinson C."/>
            <person name="Wollam A."/>
            <person name="Palsikar V.B."/>
            <person name="Mardis E.R."/>
            <person name="Wilson R.K."/>
        </authorList>
    </citation>
    <scope>NUCLEOTIDE SEQUENCE [LARGE SCALE GENOMIC DNA]</scope>
    <source>
        <strain evidence="12">DNF00896</strain>
    </source>
</reference>
<evidence type="ECO:0000313" key="12">
    <source>
        <dbReference type="Proteomes" id="UP000070394"/>
    </source>
</evidence>
<comment type="caution">
    <text evidence="11">The sequence shown here is derived from an EMBL/GenBank/DDBJ whole genome shotgun (WGS) entry which is preliminary data.</text>
</comment>
<dbReference type="Gene3D" id="2.30.30.60">
    <property type="match status" value="1"/>
</dbReference>
<comment type="subcellular location">
    <subcellularLocation>
        <location evidence="1">Cell membrane</location>
        <topology evidence="1">Multi-pass membrane protein</topology>
    </subcellularLocation>
</comment>
<dbReference type="SUPFAM" id="SSF82689">
    <property type="entry name" value="Mechanosensitive channel protein MscS (YggB), C-terminal domain"/>
    <property type="match status" value="1"/>
</dbReference>
<dbReference type="InterPro" id="IPR049142">
    <property type="entry name" value="MS_channel_1st"/>
</dbReference>
<dbReference type="InterPro" id="IPR006685">
    <property type="entry name" value="MscS_channel_2nd"/>
</dbReference>
<dbReference type="PANTHER" id="PTHR30221:SF8">
    <property type="entry name" value="SMALL-CONDUCTANCE MECHANOSENSITIVE CHANNEL"/>
    <property type="match status" value="1"/>
</dbReference>
<evidence type="ECO:0000256" key="6">
    <source>
        <dbReference type="ARBA" id="ARBA00023136"/>
    </source>
</evidence>
<keyword evidence="4 7" id="KW-0812">Transmembrane</keyword>
<keyword evidence="3" id="KW-1003">Cell membrane</keyword>
<dbReference type="Gene3D" id="1.10.287.1260">
    <property type="match status" value="1"/>
</dbReference>
<organism evidence="11 12">
    <name type="scientific">Lachnoanaerobaculum saburreum</name>
    <dbReference type="NCBI Taxonomy" id="467210"/>
    <lineage>
        <taxon>Bacteria</taxon>
        <taxon>Bacillati</taxon>
        <taxon>Bacillota</taxon>
        <taxon>Clostridia</taxon>
        <taxon>Lachnospirales</taxon>
        <taxon>Lachnospiraceae</taxon>
        <taxon>Lachnoanaerobaculum</taxon>
    </lineage>
</organism>
<dbReference type="GO" id="GO:0005886">
    <property type="term" value="C:plasma membrane"/>
    <property type="evidence" value="ECO:0007669"/>
    <property type="project" value="UniProtKB-SubCell"/>
</dbReference>
<dbReference type="Pfam" id="PF21082">
    <property type="entry name" value="MS_channel_3rd"/>
    <property type="match status" value="1"/>
</dbReference>
<evidence type="ECO:0000256" key="2">
    <source>
        <dbReference type="ARBA" id="ARBA00008017"/>
    </source>
</evidence>
<dbReference type="PANTHER" id="PTHR30221">
    <property type="entry name" value="SMALL-CONDUCTANCE MECHANOSENSITIVE CHANNEL"/>
    <property type="match status" value="1"/>
</dbReference>
<dbReference type="InterPro" id="IPR011066">
    <property type="entry name" value="MscS_channel_C_sf"/>
</dbReference>
<dbReference type="InterPro" id="IPR010920">
    <property type="entry name" value="LSM_dom_sf"/>
</dbReference>